<dbReference type="InterPro" id="IPR051461">
    <property type="entry name" value="UPF0750_membrane"/>
</dbReference>
<dbReference type="PANTHER" id="PTHR33545:SF9">
    <property type="entry name" value="UPF0750 MEMBRANE PROTEIN YITE"/>
    <property type="match status" value="1"/>
</dbReference>
<sequence>MKQMKTMIWTYIKIMFALTILGVGINMFLGPHHIAAGGVSGLGILLESALGFDRAMVILVLNIIMLVLALVFLGKKPFFKVLFGSLVFPLIIAVVPEMMVTSDRLLSVIFGSAIFALGVAILYKNNSSSGGTTIPPLIFKKYFHLNTSIGLLVTDAFVVSLNLFIFGFEEFLYAILSIVITSIVMSYIETGMNRKKSIMVMSETSIEEIRQRLSAEIGRGLTLLEAKGGYNRKSKEVLLIVVTDQEFSRVKSLIEEIDPTAFVIVSSVAEVTGSGFTYHPIE</sequence>
<accession>A0A7Z9AU84</accession>
<keyword evidence="4" id="KW-1133">Transmembrane helix</keyword>
<proteinExistence type="predicted"/>
<organism evidence="6 7">
    <name type="scientific">Enterococcus hirae</name>
    <dbReference type="NCBI Taxonomy" id="1354"/>
    <lineage>
        <taxon>Bacteria</taxon>
        <taxon>Bacillati</taxon>
        <taxon>Bacillota</taxon>
        <taxon>Bacilli</taxon>
        <taxon>Lactobacillales</taxon>
        <taxon>Enterococcaceae</taxon>
        <taxon>Enterococcus</taxon>
    </lineage>
</organism>
<reference evidence="6 7" key="1">
    <citation type="submission" date="2019-05" db="EMBL/GenBank/DDBJ databases">
        <authorList>
            <consortium name="Pathogen Informatics"/>
        </authorList>
    </citation>
    <scope>NUCLEOTIDE SEQUENCE [LARGE SCALE GENOMIC DNA]</scope>
    <source>
        <strain evidence="6 7">NCTC12204</strain>
    </source>
</reference>
<dbReference type="InterPro" id="IPR003740">
    <property type="entry name" value="YitT"/>
</dbReference>
<name>A0A7Z9AU84_ENTHR</name>
<keyword evidence="3" id="KW-0812">Transmembrane</keyword>
<keyword evidence="5" id="KW-0472">Membrane</keyword>
<dbReference type="InterPro" id="IPR015867">
    <property type="entry name" value="N-reg_PII/ATP_PRibTrfase_C"/>
</dbReference>
<evidence type="ECO:0000313" key="6">
    <source>
        <dbReference type="EMBL" id="VTQ64257.1"/>
    </source>
</evidence>
<gene>
    <name evidence="6" type="ORF">NCTC12204_01467</name>
</gene>
<dbReference type="PIRSF" id="PIRSF006483">
    <property type="entry name" value="Membrane_protein_YitT"/>
    <property type="match status" value="1"/>
</dbReference>
<dbReference type="EMBL" id="CABEEP010000001">
    <property type="protein sequence ID" value="VTQ64257.1"/>
    <property type="molecule type" value="Genomic_DNA"/>
</dbReference>
<evidence type="ECO:0000313" key="7">
    <source>
        <dbReference type="Proteomes" id="UP000352698"/>
    </source>
</evidence>
<protein>
    <submittedName>
        <fullName evidence="6">Integral membrane protein</fullName>
    </submittedName>
</protein>
<dbReference type="AlphaFoldDB" id="A0A7Z9AU84"/>
<comment type="caution">
    <text evidence="6">The sequence shown here is derived from an EMBL/GenBank/DDBJ whole genome shotgun (WGS) entry which is preliminary data.</text>
</comment>
<dbReference type="Pfam" id="PF10035">
    <property type="entry name" value="DUF2179"/>
    <property type="match status" value="1"/>
</dbReference>
<evidence type="ECO:0000256" key="5">
    <source>
        <dbReference type="ARBA" id="ARBA00023136"/>
    </source>
</evidence>
<dbReference type="PANTHER" id="PTHR33545">
    <property type="entry name" value="UPF0750 MEMBRANE PROTEIN YITT-RELATED"/>
    <property type="match status" value="1"/>
</dbReference>
<evidence type="ECO:0000256" key="1">
    <source>
        <dbReference type="ARBA" id="ARBA00004651"/>
    </source>
</evidence>
<dbReference type="CDD" id="cd16380">
    <property type="entry name" value="YitT_C"/>
    <property type="match status" value="1"/>
</dbReference>
<evidence type="ECO:0000256" key="2">
    <source>
        <dbReference type="ARBA" id="ARBA00022475"/>
    </source>
</evidence>
<dbReference type="Proteomes" id="UP000352698">
    <property type="component" value="Unassembled WGS sequence"/>
</dbReference>
<dbReference type="Pfam" id="PF02588">
    <property type="entry name" value="YitT_membrane"/>
    <property type="match status" value="1"/>
</dbReference>
<dbReference type="InterPro" id="IPR019264">
    <property type="entry name" value="DUF2179"/>
</dbReference>
<evidence type="ECO:0000256" key="3">
    <source>
        <dbReference type="ARBA" id="ARBA00022692"/>
    </source>
</evidence>
<comment type="subcellular location">
    <subcellularLocation>
        <location evidence="1">Cell membrane</location>
        <topology evidence="1">Multi-pass membrane protein</topology>
    </subcellularLocation>
</comment>
<keyword evidence="2" id="KW-1003">Cell membrane</keyword>
<dbReference type="GO" id="GO:0005886">
    <property type="term" value="C:plasma membrane"/>
    <property type="evidence" value="ECO:0007669"/>
    <property type="project" value="UniProtKB-SubCell"/>
</dbReference>
<evidence type="ECO:0000256" key="4">
    <source>
        <dbReference type="ARBA" id="ARBA00022989"/>
    </source>
</evidence>
<dbReference type="RefSeq" id="WP_010737618.1">
    <property type="nucleotide sequence ID" value="NZ_CABEEP010000001.1"/>
</dbReference>
<dbReference type="Gene3D" id="3.30.70.120">
    <property type="match status" value="1"/>
</dbReference>